<evidence type="ECO:0000313" key="6">
    <source>
        <dbReference type="Proteomes" id="UP000283832"/>
    </source>
</evidence>
<feature type="domain" description="CopC" evidence="4">
    <location>
        <begin position="52"/>
        <end position="143"/>
    </location>
</feature>
<comment type="caution">
    <text evidence="5">The sequence shown here is derived from an EMBL/GenBank/DDBJ whole genome shotgun (WGS) entry which is preliminary data.</text>
</comment>
<evidence type="ECO:0000256" key="3">
    <source>
        <dbReference type="SAM" id="Phobius"/>
    </source>
</evidence>
<keyword evidence="1" id="KW-0732">Signal</keyword>
<name>A0A418N001_9ACTN</name>
<dbReference type="Proteomes" id="UP000283832">
    <property type="component" value="Unassembled WGS sequence"/>
</dbReference>
<dbReference type="GO" id="GO:0005507">
    <property type="term" value="F:copper ion binding"/>
    <property type="evidence" value="ECO:0007669"/>
    <property type="project" value="InterPro"/>
</dbReference>
<keyword evidence="3" id="KW-0472">Membrane</keyword>
<accession>A0A418N001</accession>
<keyword evidence="6" id="KW-1185">Reference proteome</keyword>
<evidence type="ECO:0000259" key="4">
    <source>
        <dbReference type="Pfam" id="PF04234"/>
    </source>
</evidence>
<organism evidence="5 6">
    <name type="scientific">Micromonospora radicis</name>
    <dbReference type="NCBI Taxonomy" id="1894971"/>
    <lineage>
        <taxon>Bacteria</taxon>
        <taxon>Bacillati</taxon>
        <taxon>Actinomycetota</taxon>
        <taxon>Actinomycetes</taxon>
        <taxon>Micromonosporales</taxon>
        <taxon>Micromonosporaceae</taxon>
        <taxon>Micromonospora</taxon>
    </lineage>
</organism>
<dbReference type="InterPro" id="IPR014756">
    <property type="entry name" value="Ig_E-set"/>
</dbReference>
<evidence type="ECO:0000256" key="2">
    <source>
        <dbReference type="ARBA" id="ARBA00023008"/>
    </source>
</evidence>
<evidence type="ECO:0000256" key="1">
    <source>
        <dbReference type="ARBA" id="ARBA00022729"/>
    </source>
</evidence>
<dbReference type="SUPFAM" id="SSF81296">
    <property type="entry name" value="E set domains"/>
    <property type="match status" value="1"/>
</dbReference>
<dbReference type="EMBL" id="QXEC01000003">
    <property type="protein sequence ID" value="RIV40391.1"/>
    <property type="molecule type" value="Genomic_DNA"/>
</dbReference>
<feature type="transmembrane region" description="Helical" evidence="3">
    <location>
        <begin position="27"/>
        <end position="45"/>
    </location>
</feature>
<reference evidence="5 6" key="1">
    <citation type="submission" date="2018-08" db="EMBL/GenBank/DDBJ databases">
        <title>Jishengella sp. nov., isolated from a root of Azadirachta indica A. Juss. var. siamensis Valenton.</title>
        <authorList>
            <person name="Kuncharoen N."/>
            <person name="Tanasupawat S."/>
            <person name="Kudo T."/>
            <person name="Ohkuma M."/>
        </authorList>
    </citation>
    <scope>NUCLEOTIDE SEQUENCE [LARGE SCALE GENOMIC DNA]</scope>
    <source>
        <strain evidence="5 6">AZ1-13</strain>
    </source>
</reference>
<dbReference type="GO" id="GO:0042597">
    <property type="term" value="C:periplasmic space"/>
    <property type="evidence" value="ECO:0007669"/>
    <property type="project" value="InterPro"/>
</dbReference>
<dbReference type="InterPro" id="IPR014755">
    <property type="entry name" value="Cu-Rt/internalin_Ig-like"/>
</dbReference>
<dbReference type="InterPro" id="IPR007348">
    <property type="entry name" value="CopC_dom"/>
</dbReference>
<dbReference type="AlphaFoldDB" id="A0A418N001"/>
<gene>
    <name evidence="5" type="ORF">D2L64_05285</name>
</gene>
<sequence>MQLRHRADGRRRKAVTATARPARRSGWFGYLLAAVVCAVVVLAAVSDPPTAQVAQVSPADGAALDTAPADVVVTFDGPAVAREFHLSVVAAGGGPPVAAGPARLEAQRMVLPLSATPAGEYLAAYHVLLVDGQQLSGFSRFTVGTGMPPAPASLDTPSIVPGAHQHGSDDPVNLGLLLLDLVLVLVAAVVLLRRPKIRENRPWTYDSA</sequence>
<dbReference type="Gene3D" id="2.60.40.1220">
    <property type="match status" value="1"/>
</dbReference>
<dbReference type="Pfam" id="PF04234">
    <property type="entry name" value="CopC"/>
    <property type="match status" value="1"/>
</dbReference>
<keyword evidence="3" id="KW-1133">Transmembrane helix</keyword>
<dbReference type="GO" id="GO:0046688">
    <property type="term" value="P:response to copper ion"/>
    <property type="evidence" value="ECO:0007669"/>
    <property type="project" value="InterPro"/>
</dbReference>
<protein>
    <submittedName>
        <fullName evidence="5">Copper resistance protein CopC</fullName>
    </submittedName>
</protein>
<proteinExistence type="predicted"/>
<keyword evidence="2" id="KW-0186">Copper</keyword>
<feature type="transmembrane region" description="Helical" evidence="3">
    <location>
        <begin position="174"/>
        <end position="192"/>
    </location>
</feature>
<keyword evidence="3" id="KW-0812">Transmembrane</keyword>
<evidence type="ECO:0000313" key="5">
    <source>
        <dbReference type="EMBL" id="RIV40391.1"/>
    </source>
</evidence>